<dbReference type="InterPro" id="IPR008250">
    <property type="entry name" value="ATPase_P-typ_transduc_dom_A_sf"/>
</dbReference>
<keyword evidence="9" id="KW-1185">Reference proteome</keyword>
<dbReference type="GO" id="GO:0016887">
    <property type="term" value="F:ATP hydrolysis activity"/>
    <property type="evidence" value="ECO:0007669"/>
    <property type="project" value="InterPro"/>
</dbReference>
<dbReference type="FunFam" id="2.70.150.10:FF:000002">
    <property type="entry name" value="Copper-transporting ATPase 1, putative"/>
    <property type="match status" value="1"/>
</dbReference>
<dbReference type="AlphaFoldDB" id="A0AA36CMH9"/>
<dbReference type="PRINTS" id="PR00941">
    <property type="entry name" value="CDATPASE"/>
</dbReference>
<organism evidence="8 9">
    <name type="scientific">Mesorhabditis spiculigera</name>
    <dbReference type="NCBI Taxonomy" id="96644"/>
    <lineage>
        <taxon>Eukaryota</taxon>
        <taxon>Metazoa</taxon>
        <taxon>Ecdysozoa</taxon>
        <taxon>Nematoda</taxon>
        <taxon>Chromadorea</taxon>
        <taxon>Rhabditida</taxon>
        <taxon>Rhabditina</taxon>
        <taxon>Rhabditomorpha</taxon>
        <taxon>Rhabditoidea</taxon>
        <taxon>Rhabditidae</taxon>
        <taxon>Mesorhabditinae</taxon>
        <taxon>Mesorhabditis</taxon>
    </lineage>
</organism>
<keyword evidence="3 6" id="KW-0812">Transmembrane</keyword>
<dbReference type="GO" id="GO:0005524">
    <property type="term" value="F:ATP binding"/>
    <property type="evidence" value="ECO:0007669"/>
    <property type="project" value="InterPro"/>
</dbReference>
<dbReference type="PANTHER" id="PTHR48085">
    <property type="entry name" value="CADMIUM/ZINC-TRANSPORTING ATPASE HMA2-RELATED"/>
    <property type="match status" value="1"/>
</dbReference>
<dbReference type="InterPro" id="IPR001757">
    <property type="entry name" value="P_typ_ATPase"/>
</dbReference>
<comment type="subcellular location">
    <subcellularLocation>
        <location evidence="1">Membrane</location>
    </subcellularLocation>
</comment>
<gene>
    <name evidence="8" type="ORF">MSPICULIGERA_LOCUS9186</name>
</gene>
<evidence type="ECO:0000256" key="3">
    <source>
        <dbReference type="ARBA" id="ARBA00022692"/>
    </source>
</evidence>
<evidence type="ECO:0000256" key="1">
    <source>
        <dbReference type="ARBA" id="ARBA00004370"/>
    </source>
</evidence>
<dbReference type="GO" id="GO:0015086">
    <property type="term" value="F:cadmium ion transmembrane transporter activity"/>
    <property type="evidence" value="ECO:0007669"/>
    <property type="project" value="TreeGrafter"/>
</dbReference>
<dbReference type="NCBIfam" id="TIGR01494">
    <property type="entry name" value="ATPase_P-type"/>
    <property type="match status" value="1"/>
</dbReference>
<dbReference type="GO" id="GO:0019829">
    <property type="term" value="F:ATPase-coupled monoatomic cation transmembrane transporter activity"/>
    <property type="evidence" value="ECO:0007669"/>
    <property type="project" value="InterPro"/>
</dbReference>
<proteinExistence type="inferred from homology"/>
<feature type="transmembrane region" description="Helical" evidence="6">
    <location>
        <begin position="193"/>
        <end position="211"/>
    </location>
</feature>
<feature type="transmembrane region" description="Helical" evidence="6">
    <location>
        <begin position="26"/>
        <end position="52"/>
    </location>
</feature>
<dbReference type="Gene3D" id="2.70.150.10">
    <property type="entry name" value="Calcium-transporting ATPase, cytoplasmic transduction domain A"/>
    <property type="match status" value="1"/>
</dbReference>
<dbReference type="Proteomes" id="UP001177023">
    <property type="component" value="Unassembled WGS sequence"/>
</dbReference>
<reference evidence="8" key="1">
    <citation type="submission" date="2023-06" db="EMBL/GenBank/DDBJ databases">
        <authorList>
            <person name="Delattre M."/>
        </authorList>
    </citation>
    <scope>NUCLEOTIDE SEQUENCE</scope>
    <source>
        <strain evidence="8">AF72</strain>
    </source>
</reference>
<name>A0AA36CMH9_9BILA</name>
<evidence type="ECO:0000256" key="4">
    <source>
        <dbReference type="ARBA" id="ARBA00022989"/>
    </source>
</evidence>
<dbReference type="PANTHER" id="PTHR48085:SF5">
    <property type="entry name" value="CADMIUM_ZINC-TRANSPORTING ATPASE HMA4-RELATED"/>
    <property type="match status" value="1"/>
</dbReference>
<evidence type="ECO:0000256" key="5">
    <source>
        <dbReference type="ARBA" id="ARBA00023136"/>
    </source>
</evidence>
<comment type="caution">
    <text evidence="8">The sequence shown here is derived from an EMBL/GenBank/DDBJ whole genome shotgun (WGS) entry which is preliminary data.</text>
</comment>
<accession>A0AA36CMH9</accession>
<dbReference type="SUPFAM" id="SSF81660">
    <property type="entry name" value="Metal cation-transporting ATPase, ATP-binding domain N"/>
    <property type="match status" value="1"/>
</dbReference>
<dbReference type="Pfam" id="PF00122">
    <property type="entry name" value="E1-E2_ATPase"/>
    <property type="match status" value="1"/>
</dbReference>
<dbReference type="InterPro" id="IPR051014">
    <property type="entry name" value="Cation_Transport_ATPase_IB"/>
</dbReference>
<protein>
    <recommendedName>
        <fullName evidence="7">P-type ATPase A domain-containing protein</fullName>
    </recommendedName>
</protein>
<comment type="similarity">
    <text evidence="2">Belongs to the cation transport ATPase (P-type) (TC 3.A.3) family. Type IB subfamily.</text>
</comment>
<dbReference type="SUPFAM" id="SSF81653">
    <property type="entry name" value="Calcium ATPase, transduction domain A"/>
    <property type="match status" value="1"/>
</dbReference>
<dbReference type="Gene3D" id="3.40.1110.10">
    <property type="entry name" value="Calcium-transporting ATPase, cytoplasmic domain N"/>
    <property type="match status" value="1"/>
</dbReference>
<dbReference type="EMBL" id="CATQJA010002462">
    <property type="protein sequence ID" value="CAJ0570750.1"/>
    <property type="molecule type" value="Genomic_DNA"/>
</dbReference>
<dbReference type="GO" id="GO:0016020">
    <property type="term" value="C:membrane"/>
    <property type="evidence" value="ECO:0007669"/>
    <property type="project" value="UniProtKB-SubCell"/>
</dbReference>
<dbReference type="InterPro" id="IPR059000">
    <property type="entry name" value="ATPase_P-type_domA"/>
</dbReference>
<evidence type="ECO:0000313" key="9">
    <source>
        <dbReference type="Proteomes" id="UP001177023"/>
    </source>
</evidence>
<keyword evidence="5 6" id="KW-0472">Membrane</keyword>
<evidence type="ECO:0000313" key="8">
    <source>
        <dbReference type="EMBL" id="CAJ0570750.1"/>
    </source>
</evidence>
<sequence>MAAGYYLASYYGEEALVPLQFDMNTLMTVAIIGAAAIGEWGEGAVVVLLFAISEALERYSMQKARQSIRSLMDIAPKEALIRRDSAEMTISVDDIQVGDVMIVKPGQKLAMDGVVIKGTSTLNQAAITGESVPVAKTVDDEVFAGTLNEEGLLEVRVTKHVEDTTISKIIHLVEEAQAERAPSQAFVDRFAKYYTPAIMVLALGIAIIPPLKGVKASVGQQQYYIGSPKLFDELEAETQGKTVMVLGTQHEVIALIAVADAVRTSSVKKTIMLTGDNQATANAIGQQTNWITSRSSEESILM</sequence>
<evidence type="ECO:0000256" key="6">
    <source>
        <dbReference type="SAM" id="Phobius"/>
    </source>
</evidence>
<feature type="non-terminal residue" evidence="8">
    <location>
        <position position="302"/>
    </location>
</feature>
<dbReference type="InterPro" id="IPR027256">
    <property type="entry name" value="P-typ_ATPase_IB"/>
</dbReference>
<feature type="domain" description="P-type ATPase A" evidence="7">
    <location>
        <begin position="75"/>
        <end position="174"/>
    </location>
</feature>
<evidence type="ECO:0000256" key="2">
    <source>
        <dbReference type="ARBA" id="ARBA00006024"/>
    </source>
</evidence>
<dbReference type="InterPro" id="IPR023299">
    <property type="entry name" value="ATPase_P-typ_cyto_dom_N"/>
</dbReference>
<evidence type="ECO:0000259" key="7">
    <source>
        <dbReference type="Pfam" id="PF00122"/>
    </source>
</evidence>
<keyword evidence="4 6" id="KW-1133">Transmembrane helix</keyword>